<dbReference type="UniPathway" id="UPA00632"/>
<evidence type="ECO:0000313" key="7">
    <source>
        <dbReference type="Proteomes" id="UP000051580"/>
    </source>
</evidence>
<dbReference type="InterPro" id="IPR004629">
    <property type="entry name" value="WecG_TagA_CpsF"/>
</dbReference>
<comment type="pathway">
    <text evidence="5">Cell wall biogenesis; teichoic acid biosynthesis.</text>
</comment>
<dbReference type="GO" id="GO:0071555">
    <property type="term" value="P:cell wall organization"/>
    <property type="evidence" value="ECO:0007669"/>
    <property type="project" value="UniProtKB-KW"/>
</dbReference>
<comment type="function">
    <text evidence="5">Catalyzes the conversion of GlcNAc-PP-undecaprenol into ManNAc-GlcNAc-PP-undecaprenol, the first committed lipid intermediate in the de novo synthesis of teichoic acid.</text>
</comment>
<dbReference type="GO" id="GO:0047244">
    <property type="term" value="F:N-acetylglucosaminyldiphosphoundecaprenol N-acetyl-beta-D-mannosaminyltransferase activity"/>
    <property type="evidence" value="ECO:0007669"/>
    <property type="project" value="UniProtKB-UniRule"/>
</dbReference>
<dbReference type="PANTHER" id="PTHR34136:SF1">
    <property type="entry name" value="UDP-N-ACETYL-D-MANNOSAMINURONIC ACID TRANSFERASE"/>
    <property type="match status" value="1"/>
</dbReference>
<evidence type="ECO:0000313" key="6">
    <source>
        <dbReference type="EMBL" id="KRL95296.1"/>
    </source>
</evidence>
<protein>
    <recommendedName>
        <fullName evidence="5">N-acetylglucosaminyldiphosphoundecaprenol N-acetyl-beta-D-mannosaminyltransferase</fullName>
        <ecNumber evidence="5">2.4.1.187</ecNumber>
    </recommendedName>
    <alternativeName>
        <fullName evidence="5">N-acetylmannosaminyltransferase</fullName>
    </alternativeName>
    <alternativeName>
        <fullName evidence="5">UDP-N-acetylmannosamine transferase</fullName>
    </alternativeName>
    <alternativeName>
        <fullName evidence="5">UDP-N-acetylmannosamine:N-acetylglucosaminyl pyrophosphorylundecaprenol N-acetylmannosaminyltransferase</fullName>
    </alternativeName>
</protein>
<comment type="caution">
    <text evidence="6">The sequence shown here is derived from an EMBL/GenBank/DDBJ whole genome shotgun (WGS) entry which is preliminary data.</text>
</comment>
<comment type="similarity">
    <text evidence="5">Belongs to the glycosyltransferase 26 family. TagA/TarA subfamily.</text>
</comment>
<dbReference type="Proteomes" id="UP000051580">
    <property type="component" value="Unassembled WGS sequence"/>
</dbReference>
<proteinExistence type="inferred from homology"/>
<dbReference type="PATRIC" id="fig|1423753.3.peg.2369"/>
<keyword evidence="2 5" id="KW-0808">Transferase</keyword>
<reference evidence="6 7" key="1">
    <citation type="journal article" date="2015" name="Genome Announc.">
        <title>Expanding the biotechnology potential of lactobacilli through comparative genomics of 213 strains and associated genera.</title>
        <authorList>
            <person name="Sun Z."/>
            <person name="Harris H.M."/>
            <person name="McCann A."/>
            <person name="Guo C."/>
            <person name="Argimon S."/>
            <person name="Zhang W."/>
            <person name="Yang X."/>
            <person name="Jeffery I.B."/>
            <person name="Cooney J.C."/>
            <person name="Kagawa T.F."/>
            <person name="Liu W."/>
            <person name="Song Y."/>
            <person name="Salvetti E."/>
            <person name="Wrobel A."/>
            <person name="Rasinkangas P."/>
            <person name="Parkhill J."/>
            <person name="Rea M.C."/>
            <person name="O'Sullivan O."/>
            <person name="Ritari J."/>
            <person name="Douillard F.P."/>
            <person name="Paul Ross R."/>
            <person name="Yang R."/>
            <person name="Briner A.E."/>
            <person name="Felis G.E."/>
            <person name="de Vos W.M."/>
            <person name="Barrangou R."/>
            <person name="Klaenhammer T.R."/>
            <person name="Caufield P.W."/>
            <person name="Cui Y."/>
            <person name="Zhang H."/>
            <person name="O'Toole P.W."/>
        </authorList>
    </citation>
    <scope>NUCLEOTIDE SEQUENCE [LARGE SCALE GENOMIC DNA]</scope>
    <source>
        <strain evidence="6 7">DSM 16381</strain>
    </source>
</reference>
<evidence type="ECO:0000256" key="3">
    <source>
        <dbReference type="ARBA" id="ARBA00022944"/>
    </source>
</evidence>
<dbReference type="InterPro" id="IPR034714">
    <property type="entry name" value="TagA_TarA"/>
</dbReference>
<evidence type="ECO:0000256" key="5">
    <source>
        <dbReference type="HAMAP-Rule" id="MF_02070"/>
    </source>
</evidence>
<dbReference type="CDD" id="cd06533">
    <property type="entry name" value="Glyco_transf_WecG_TagA"/>
    <property type="match status" value="1"/>
</dbReference>
<dbReference type="PANTHER" id="PTHR34136">
    <property type="match status" value="1"/>
</dbReference>
<dbReference type="EC" id="2.4.1.187" evidence="5"/>
<dbReference type="AlphaFoldDB" id="A0A0R1UQ05"/>
<evidence type="ECO:0000256" key="4">
    <source>
        <dbReference type="ARBA" id="ARBA00023316"/>
    </source>
</evidence>
<sequence length="244" mass="27730">MQPSFSTVTVLDIPFIKTTAAKFQETLQQRILTQQNTFVVTANPEIVMYAHHHPDYQQLLQAADFVTPDGIGILDGAKILKQPLPERITGFDTLIDLLQWASDHHRSAYFVGAKPEVIAALKHKLPQDYPGLVIAGLHDGYFKDDSAIVADIQRTQPDMVFAALGFPKQENFIAEHRQTTKGLWMGVGGSFDVLAGAVVRAPQWWQKHHLEWLYRTLKEPKRLKRIAVIPHYLHLVRQQAKQQR</sequence>
<keyword evidence="1 5" id="KW-0328">Glycosyltransferase</keyword>
<name>A0A0R1UQ05_9LACO</name>
<keyword evidence="7" id="KW-1185">Reference proteome</keyword>
<dbReference type="STRING" id="1423753.FD28_GL002257"/>
<dbReference type="RefSeq" id="WP_057732838.1">
    <property type="nucleotide sequence ID" value="NZ_AZFS01000046.1"/>
</dbReference>
<organism evidence="6 7">
    <name type="scientific">Levilactobacillus hammesii DSM 16381</name>
    <dbReference type="NCBI Taxonomy" id="1423753"/>
    <lineage>
        <taxon>Bacteria</taxon>
        <taxon>Bacillati</taxon>
        <taxon>Bacillota</taxon>
        <taxon>Bacilli</taxon>
        <taxon>Lactobacillales</taxon>
        <taxon>Lactobacillaceae</taxon>
        <taxon>Levilactobacillus</taxon>
    </lineage>
</organism>
<keyword evidence="4 5" id="KW-0961">Cell wall biogenesis/degradation</keyword>
<dbReference type="EMBL" id="AZFS01000046">
    <property type="protein sequence ID" value="KRL95296.1"/>
    <property type="molecule type" value="Genomic_DNA"/>
</dbReference>
<dbReference type="GO" id="GO:0019350">
    <property type="term" value="P:teichoic acid biosynthetic process"/>
    <property type="evidence" value="ECO:0007669"/>
    <property type="project" value="UniProtKB-UniRule"/>
</dbReference>
<dbReference type="NCBIfam" id="TIGR00696">
    <property type="entry name" value="wecG_tagA_cpsF"/>
    <property type="match status" value="1"/>
</dbReference>
<evidence type="ECO:0000256" key="2">
    <source>
        <dbReference type="ARBA" id="ARBA00022679"/>
    </source>
</evidence>
<dbReference type="HAMAP" id="MF_02070">
    <property type="entry name" value="TagA_TarA"/>
    <property type="match status" value="1"/>
</dbReference>
<accession>A0A0R1UQ05</accession>
<dbReference type="Pfam" id="PF03808">
    <property type="entry name" value="Glyco_tran_WecG"/>
    <property type="match status" value="1"/>
</dbReference>
<gene>
    <name evidence="6" type="ORF">FD28_GL002257</name>
</gene>
<keyword evidence="3 5" id="KW-0777">Teichoic acid biosynthesis</keyword>
<comment type="catalytic activity">
    <reaction evidence="5">
        <text>UDP-N-acetyl-alpha-D-mannosamine + N-acetyl-alpha-D-glucosaminyl-di-trans,octa-cis-undecaprenyl diphosphate = N-acetyl-beta-D-mannosaminyl-(1-&gt;4)-N-acetyl-alpha-D-glucosaminyl di-trans,octa-cis-undecaprenyl diphosphate + UDP + H(+)</text>
        <dbReference type="Rhea" id="RHEA:16053"/>
        <dbReference type="ChEBI" id="CHEBI:15378"/>
        <dbReference type="ChEBI" id="CHEBI:58223"/>
        <dbReference type="ChEBI" id="CHEBI:62959"/>
        <dbReference type="ChEBI" id="CHEBI:68623"/>
        <dbReference type="ChEBI" id="CHEBI:132210"/>
        <dbReference type="EC" id="2.4.1.187"/>
    </reaction>
</comment>
<dbReference type="OrthoDB" id="9771846at2"/>
<evidence type="ECO:0000256" key="1">
    <source>
        <dbReference type="ARBA" id="ARBA00022676"/>
    </source>
</evidence>